<evidence type="ECO:0000313" key="2">
    <source>
        <dbReference type="EMBL" id="KAJ4340637.1"/>
    </source>
</evidence>
<feature type="compositionally biased region" description="Basic and acidic residues" evidence="1">
    <location>
        <begin position="37"/>
        <end position="47"/>
    </location>
</feature>
<dbReference type="AlphaFoldDB" id="A0A9W9C2E0"/>
<feature type="region of interest" description="Disordered" evidence="1">
    <location>
        <begin position="1"/>
        <end position="47"/>
    </location>
</feature>
<protein>
    <submittedName>
        <fullName evidence="2">Uncharacterized protein</fullName>
    </submittedName>
</protein>
<evidence type="ECO:0000313" key="3">
    <source>
        <dbReference type="Proteomes" id="UP001140562"/>
    </source>
</evidence>
<proteinExistence type="predicted"/>
<accession>A0A9W9C2E0</accession>
<comment type="caution">
    <text evidence="2">The sequence shown here is derived from an EMBL/GenBank/DDBJ whole genome shotgun (WGS) entry which is preliminary data.</text>
</comment>
<gene>
    <name evidence="2" type="ORF">N0V87_002298</name>
</gene>
<dbReference type="EMBL" id="JAPEUV010000015">
    <property type="protein sequence ID" value="KAJ4340637.1"/>
    <property type="molecule type" value="Genomic_DNA"/>
</dbReference>
<dbReference type="Proteomes" id="UP001140562">
    <property type="component" value="Unassembled WGS sequence"/>
</dbReference>
<name>A0A9W9C2E0_9PLEO</name>
<evidence type="ECO:0000256" key="1">
    <source>
        <dbReference type="SAM" id="MobiDB-lite"/>
    </source>
</evidence>
<reference evidence="2" key="1">
    <citation type="submission" date="2022-10" db="EMBL/GenBank/DDBJ databases">
        <title>Tapping the CABI collections for fungal endophytes: first genome assemblies for Collariella, Neodidymelliopsis, Ascochyta clinopodiicola, Didymella pomorum, Didymosphaeria variabile, Neocosmospora piperis and Neocucurbitaria cava.</title>
        <authorList>
            <person name="Hill R."/>
        </authorList>
    </citation>
    <scope>NUCLEOTIDE SEQUENCE</scope>
    <source>
        <strain evidence="2">IMI 360193</strain>
    </source>
</reference>
<dbReference type="OrthoDB" id="5305306at2759"/>
<keyword evidence="3" id="KW-1185">Reference proteome</keyword>
<organism evidence="2 3">
    <name type="scientific">Didymella glomerata</name>
    <dbReference type="NCBI Taxonomy" id="749621"/>
    <lineage>
        <taxon>Eukaryota</taxon>
        <taxon>Fungi</taxon>
        <taxon>Dikarya</taxon>
        <taxon>Ascomycota</taxon>
        <taxon>Pezizomycotina</taxon>
        <taxon>Dothideomycetes</taxon>
        <taxon>Pleosporomycetidae</taxon>
        <taxon>Pleosporales</taxon>
        <taxon>Pleosporineae</taxon>
        <taxon>Didymellaceae</taxon>
        <taxon>Didymella</taxon>
    </lineage>
</organism>
<sequence>MTAPFVFGGNQPHDIVQPASKDLKDMPSSPSGNSSDTLHENDAFDDERKFANISPLSTTTLNFEDLSLQDDDFSHQRKYVDRFSTPQHSNAKYRYSPATAHVQPTQHFRRNNYHHGLGPDFARGGSAQRDTHIWMSDEACAAQEFLVVRNSMKRQFKNSEVAKWKVADYIAHREAVMASKAKKLAQQIQSKEDEASFKIPPISPSTQDMMRRCGLQGNFEQMSNHGRALGAKTIWCKDWKNGKDDIAPWPCMAELKWEGDDRAKTGVGRYPPLPREPGPQGIPWNQLQAVEQYPIDQIARIPTMEDVYLPVDEIDDEVKYDLLNKDLEDAMDAYLNS</sequence>